<feature type="transmembrane region" description="Helical" evidence="1">
    <location>
        <begin position="12"/>
        <end position="30"/>
    </location>
</feature>
<keyword evidence="1" id="KW-0812">Transmembrane</keyword>
<dbReference type="Proteomes" id="UP000823889">
    <property type="component" value="Unassembled WGS sequence"/>
</dbReference>
<comment type="caution">
    <text evidence="2">The sequence shown here is derived from an EMBL/GenBank/DDBJ whole genome shotgun (WGS) entry which is preliminary data.</text>
</comment>
<gene>
    <name evidence="2" type="ORF">H9906_06300</name>
</gene>
<evidence type="ECO:0000313" key="2">
    <source>
        <dbReference type="EMBL" id="HJD44621.1"/>
    </source>
</evidence>
<reference evidence="2" key="1">
    <citation type="journal article" date="2021" name="PeerJ">
        <title>Extensive microbial diversity within the chicken gut microbiome revealed by metagenomics and culture.</title>
        <authorList>
            <person name="Gilroy R."/>
            <person name="Ravi A."/>
            <person name="Getino M."/>
            <person name="Pursley I."/>
            <person name="Horton D.L."/>
            <person name="Alikhan N.F."/>
            <person name="Baker D."/>
            <person name="Gharbi K."/>
            <person name="Hall N."/>
            <person name="Watson M."/>
            <person name="Adriaenssens E.M."/>
            <person name="Foster-Nyarko E."/>
            <person name="Jarju S."/>
            <person name="Secka A."/>
            <person name="Antonio M."/>
            <person name="Oren A."/>
            <person name="Chaudhuri R.R."/>
            <person name="La Ragione R."/>
            <person name="Hildebrand F."/>
            <person name="Pallen M.J."/>
        </authorList>
    </citation>
    <scope>NUCLEOTIDE SEQUENCE</scope>
    <source>
        <strain evidence="2">9264</strain>
    </source>
</reference>
<reference evidence="2" key="2">
    <citation type="submission" date="2021-04" db="EMBL/GenBank/DDBJ databases">
        <authorList>
            <person name="Gilroy R."/>
        </authorList>
    </citation>
    <scope>NUCLEOTIDE SEQUENCE</scope>
    <source>
        <strain evidence="2">9264</strain>
    </source>
</reference>
<protein>
    <submittedName>
        <fullName evidence="2">Uncharacterized protein</fullName>
    </submittedName>
</protein>
<name>A0A9D2RJQ7_9BURK</name>
<dbReference type="AlphaFoldDB" id="A0A9D2RJQ7"/>
<dbReference type="EMBL" id="DWUQ01000130">
    <property type="protein sequence ID" value="HJD44621.1"/>
    <property type="molecule type" value="Genomic_DNA"/>
</dbReference>
<sequence length="149" mass="16242">MLSSRYRDPQRWTFSLAFLVMLAVFVRTLIPQGFMPSQAADVGAHQVEAALSFCFTPHEAQRYRSLVSQPSASYASSHSPSPTHPADTHASLLCVFLSLAHPVLGLPSAAWPQLWAARFLHYATWFIPLGTIVQSILGSPLGARAPPVS</sequence>
<evidence type="ECO:0000313" key="3">
    <source>
        <dbReference type="Proteomes" id="UP000823889"/>
    </source>
</evidence>
<organism evidence="2 3">
    <name type="scientific">Candidatus Paenalcaligenes intestinipullorum</name>
    <dbReference type="NCBI Taxonomy" id="2838718"/>
    <lineage>
        <taxon>Bacteria</taxon>
        <taxon>Pseudomonadati</taxon>
        <taxon>Pseudomonadota</taxon>
        <taxon>Betaproteobacteria</taxon>
        <taxon>Burkholderiales</taxon>
        <taxon>Alcaligenaceae</taxon>
        <taxon>Paenalcaligenes</taxon>
    </lineage>
</organism>
<proteinExistence type="predicted"/>
<evidence type="ECO:0000256" key="1">
    <source>
        <dbReference type="SAM" id="Phobius"/>
    </source>
</evidence>
<keyword evidence="1" id="KW-0472">Membrane</keyword>
<accession>A0A9D2RJQ7</accession>
<keyword evidence="1" id="KW-1133">Transmembrane helix</keyword>